<dbReference type="RefSeq" id="WP_128627594.1">
    <property type="nucleotide sequence ID" value="NZ_RKST01000016.1"/>
</dbReference>
<evidence type="ECO:0000313" key="1">
    <source>
        <dbReference type="EMBL" id="RUM96791.1"/>
    </source>
</evidence>
<accession>A0A432V3N8</accession>
<dbReference type="OrthoDB" id="9783171at2"/>
<keyword evidence="2" id="KW-1185">Reference proteome</keyword>
<organism evidence="1 2">
    <name type="scientific">Borborobacter arsenicus</name>
    <dbReference type="NCBI Taxonomy" id="1851146"/>
    <lineage>
        <taxon>Bacteria</taxon>
        <taxon>Pseudomonadati</taxon>
        <taxon>Pseudomonadota</taxon>
        <taxon>Alphaproteobacteria</taxon>
        <taxon>Hyphomicrobiales</taxon>
        <taxon>Phyllobacteriaceae</taxon>
        <taxon>Borborobacter</taxon>
    </lineage>
</organism>
<evidence type="ECO:0000313" key="2">
    <source>
        <dbReference type="Proteomes" id="UP000281647"/>
    </source>
</evidence>
<proteinExistence type="predicted"/>
<sequence>MRLNTEPDTDWKSIFQFWREKGEVLPLKVVKSSWSAEAGHFLIVERVQIKKWPYGDAWVHYHWRGVPGEKNEKINQAGTYTWKGL</sequence>
<comment type="caution">
    <text evidence="1">The sequence shown here is derived from an EMBL/GenBank/DDBJ whole genome shotgun (WGS) entry which is preliminary data.</text>
</comment>
<reference evidence="1 2" key="1">
    <citation type="submission" date="2018-11" db="EMBL/GenBank/DDBJ databases">
        <title>Pseudaminobacter arsenicus sp. nov., an arsenic-resistant bacterium isolated from arsenic-rich aquifers.</title>
        <authorList>
            <person name="Mu Y."/>
        </authorList>
    </citation>
    <scope>NUCLEOTIDE SEQUENCE [LARGE SCALE GENOMIC DNA]</scope>
    <source>
        <strain evidence="1 2">CB3</strain>
    </source>
</reference>
<dbReference type="Proteomes" id="UP000281647">
    <property type="component" value="Unassembled WGS sequence"/>
</dbReference>
<name>A0A432V3N8_9HYPH</name>
<gene>
    <name evidence="1" type="ORF">EET67_16305</name>
</gene>
<dbReference type="EMBL" id="RKST01000016">
    <property type="protein sequence ID" value="RUM96791.1"/>
    <property type="molecule type" value="Genomic_DNA"/>
</dbReference>
<protein>
    <submittedName>
        <fullName evidence="1">Uncharacterized protein</fullName>
    </submittedName>
</protein>
<dbReference type="AlphaFoldDB" id="A0A432V3N8"/>